<feature type="region of interest" description="Disordered" evidence="5">
    <location>
        <begin position="132"/>
        <end position="261"/>
    </location>
</feature>
<keyword evidence="2" id="KW-0805">Transcription regulation</keyword>
<feature type="domain" description="BHLH" evidence="6">
    <location>
        <begin position="253"/>
        <end position="303"/>
    </location>
</feature>
<evidence type="ECO:0000256" key="5">
    <source>
        <dbReference type="SAM" id="MobiDB-lite"/>
    </source>
</evidence>
<name>A0A7G8KPM6_9CARY</name>
<dbReference type="SUPFAM" id="SSF47459">
    <property type="entry name" value="HLH, helix-loop-helix DNA-binding domain"/>
    <property type="match status" value="1"/>
</dbReference>
<evidence type="ECO:0000256" key="3">
    <source>
        <dbReference type="ARBA" id="ARBA00023163"/>
    </source>
</evidence>
<keyword evidence="4" id="KW-0539">Nucleus</keyword>
<keyword evidence="7" id="KW-0413">Isomerase</keyword>
<reference evidence="7" key="1">
    <citation type="submission" date="2019-11" db="EMBL/GenBank/DDBJ databases">
        <authorList>
            <person name="He J."/>
            <person name="Fang Y."/>
            <person name="Wang L."/>
            <person name="Hao L."/>
            <person name="Liu H."/>
        </authorList>
    </citation>
    <scope>NUCLEOTIDE SEQUENCE</scope>
</reference>
<keyword evidence="3" id="KW-0804">Transcription</keyword>
<dbReference type="FunFam" id="4.10.280.10:FF:000002">
    <property type="entry name" value="Basic helix-loop-helix transcription factor"/>
    <property type="match status" value="1"/>
</dbReference>
<evidence type="ECO:0000256" key="1">
    <source>
        <dbReference type="ARBA" id="ARBA00004123"/>
    </source>
</evidence>
<dbReference type="Pfam" id="PF00010">
    <property type="entry name" value="HLH"/>
    <property type="match status" value="1"/>
</dbReference>
<dbReference type="PROSITE" id="PS50888">
    <property type="entry name" value="BHLH"/>
    <property type="match status" value="1"/>
</dbReference>
<dbReference type="GO" id="GO:0003700">
    <property type="term" value="F:DNA-binding transcription factor activity"/>
    <property type="evidence" value="ECO:0007669"/>
    <property type="project" value="TreeGrafter"/>
</dbReference>
<dbReference type="PANTHER" id="PTHR12565">
    <property type="entry name" value="STEROL REGULATORY ELEMENT-BINDING PROTEIN"/>
    <property type="match status" value="1"/>
</dbReference>
<dbReference type="InterPro" id="IPR011598">
    <property type="entry name" value="bHLH_dom"/>
</dbReference>
<dbReference type="GO" id="GO:0046983">
    <property type="term" value="F:protein dimerization activity"/>
    <property type="evidence" value="ECO:0007669"/>
    <property type="project" value="InterPro"/>
</dbReference>
<feature type="region of interest" description="Disordered" evidence="5">
    <location>
        <begin position="1"/>
        <end position="23"/>
    </location>
</feature>
<proteinExistence type="evidence at transcript level"/>
<dbReference type="InterPro" id="IPR036638">
    <property type="entry name" value="HLH_DNA-bd_sf"/>
</dbReference>
<sequence>MGDDGSSQMGFQHSGEIMPNSPTSGMNNTRSTMGLSSVYGSGSGWDPMVSLTQSGNFGAASMVTHDELTKPSSFSNLMQSQGITNSHLVNYPSDPNLAQMLPKLPMFGGRNFPDIAHHFGLSGGSQTPHALFPQIYGSSKSGLDERPSLNVPQAERGCQIADGRAVGVSPNGKRKRDSVSPSPTDEIAEGDLQKDRSSDASGQKEQNDKKQKSEQNAGTTSSGKQTGKQVKDDSQGEEAPKQNYIHVRARRGQATNSHSLAERVRREKISERMRLLQELVPGCNKITGKAVMLDEIINYVQSLQQQVEFLSMKLATVNPELNFDIERLLSKDILQSRGSGSSVLGFDQGMSSSHAFSQGLHQSLTAMPNSASRFLHMPQAVWDGDLQSLLQMGFDSNSTVGALGPNGSSKSEL</sequence>
<dbReference type="SMART" id="SM00353">
    <property type="entry name" value="HLH"/>
    <property type="match status" value="1"/>
</dbReference>
<feature type="compositionally biased region" description="Basic and acidic residues" evidence="5">
    <location>
        <begin position="229"/>
        <end position="240"/>
    </location>
</feature>
<dbReference type="InterPro" id="IPR024097">
    <property type="entry name" value="bHLH_ZIP_TF"/>
</dbReference>
<protein>
    <submittedName>
        <fullName evidence="7">Putative basic helix-loop-helix protein</fullName>
        <ecNumber evidence="7">5.3.4.1</ecNumber>
    </submittedName>
</protein>
<comment type="subcellular location">
    <subcellularLocation>
        <location evidence="1">Nucleus</location>
    </subcellularLocation>
</comment>
<organism evidence="7">
    <name type="scientific">Haloxylon ammodendron</name>
    <dbReference type="NCBI Taxonomy" id="151230"/>
    <lineage>
        <taxon>Eukaryota</taxon>
        <taxon>Viridiplantae</taxon>
        <taxon>Streptophyta</taxon>
        <taxon>Embryophyta</taxon>
        <taxon>Tracheophyta</taxon>
        <taxon>Spermatophyta</taxon>
        <taxon>Magnoliopsida</taxon>
        <taxon>eudicotyledons</taxon>
        <taxon>Gunneridae</taxon>
        <taxon>Pentapetalae</taxon>
        <taxon>Caryophyllales</taxon>
        <taxon>Chenopodiaceae</taxon>
        <taxon>Salsoloideae</taxon>
        <taxon>Salsoleae</taxon>
        <taxon>Haloxylon</taxon>
    </lineage>
</organism>
<evidence type="ECO:0000259" key="6">
    <source>
        <dbReference type="PROSITE" id="PS50888"/>
    </source>
</evidence>
<dbReference type="PANTHER" id="PTHR12565:SF312">
    <property type="entry name" value="TRANSCRIPTION FACTOR BHLH74"/>
    <property type="match status" value="1"/>
</dbReference>
<dbReference type="Gene3D" id="4.10.280.10">
    <property type="entry name" value="Helix-loop-helix DNA-binding domain"/>
    <property type="match status" value="1"/>
</dbReference>
<dbReference type="CDD" id="cd18919">
    <property type="entry name" value="bHLH_AtBPE_like"/>
    <property type="match status" value="1"/>
</dbReference>
<dbReference type="EC" id="5.3.4.1" evidence="7"/>
<dbReference type="EMBL" id="MN715132">
    <property type="protein sequence ID" value="QNJ45010.1"/>
    <property type="molecule type" value="mRNA"/>
</dbReference>
<dbReference type="GO" id="GO:0005634">
    <property type="term" value="C:nucleus"/>
    <property type="evidence" value="ECO:0007669"/>
    <property type="project" value="UniProtKB-SubCell"/>
</dbReference>
<feature type="compositionally biased region" description="Polar residues" evidence="5">
    <location>
        <begin position="214"/>
        <end position="228"/>
    </location>
</feature>
<dbReference type="GO" id="GO:0003756">
    <property type="term" value="F:protein disulfide isomerase activity"/>
    <property type="evidence" value="ECO:0007669"/>
    <property type="project" value="UniProtKB-EC"/>
</dbReference>
<dbReference type="AlphaFoldDB" id="A0A7G8KPM6"/>
<feature type="compositionally biased region" description="Polar residues" evidence="5">
    <location>
        <begin position="1"/>
        <end position="11"/>
    </location>
</feature>
<evidence type="ECO:0000313" key="7">
    <source>
        <dbReference type="EMBL" id="QNJ45010.1"/>
    </source>
</evidence>
<accession>A0A7G8KPM6</accession>
<evidence type="ECO:0000256" key="2">
    <source>
        <dbReference type="ARBA" id="ARBA00023015"/>
    </source>
</evidence>
<evidence type="ECO:0000256" key="4">
    <source>
        <dbReference type="ARBA" id="ARBA00023242"/>
    </source>
</evidence>